<dbReference type="SUPFAM" id="SSF51569">
    <property type="entry name" value="Aldolase"/>
    <property type="match status" value="1"/>
</dbReference>
<evidence type="ECO:0000256" key="1">
    <source>
        <dbReference type="ARBA" id="ARBA00003294"/>
    </source>
</evidence>
<dbReference type="RefSeq" id="WP_186956301.1">
    <property type="nucleotide sequence ID" value="NZ_JACOFX010000019.1"/>
</dbReference>
<keyword evidence="5 12" id="KW-0963">Cytoplasm</keyword>
<proteinExistence type="inferred from homology"/>
<organism evidence="14 15">
    <name type="scientific">Undibacterium umbellatum</name>
    <dbReference type="NCBI Taxonomy" id="2762300"/>
    <lineage>
        <taxon>Bacteria</taxon>
        <taxon>Pseudomonadati</taxon>
        <taxon>Pseudomonadota</taxon>
        <taxon>Betaproteobacteria</taxon>
        <taxon>Burkholderiales</taxon>
        <taxon>Oxalobacteraceae</taxon>
        <taxon>Undibacterium</taxon>
    </lineage>
</organism>
<dbReference type="Gene3D" id="3.20.20.70">
    <property type="entry name" value="Aldolase class I"/>
    <property type="match status" value="1"/>
</dbReference>
<comment type="caution">
    <text evidence="12">Was originally thought to be a dihydrodipicolinate synthase (DHDPS), catalyzing the condensation of (S)-aspartate-beta-semialdehyde [(S)-ASA] and pyruvate to dihydrodipicolinate (DHDP). However, it was shown in E.coli that the product of the enzymatic reaction is not dihydrodipicolinate but in fact (4S)-4-hydroxy-2,3,4,5-tetrahydro-(2S)-dipicolinic acid (HTPA), and that the consecutive dehydration reaction leading to DHDP is not spontaneous but catalyzed by DapB.</text>
</comment>
<dbReference type="EMBL" id="JACOFX010000019">
    <property type="protein sequence ID" value="MBC3910725.1"/>
    <property type="molecule type" value="Genomic_DNA"/>
</dbReference>
<dbReference type="EC" id="4.3.3.7" evidence="4 12"/>
<dbReference type="Pfam" id="PF00701">
    <property type="entry name" value="DHDPS"/>
    <property type="match status" value="1"/>
</dbReference>
<dbReference type="PANTHER" id="PTHR12128">
    <property type="entry name" value="DIHYDRODIPICOLINATE SYNTHASE"/>
    <property type="match status" value="1"/>
</dbReference>
<comment type="function">
    <text evidence="1 12">Catalyzes the condensation of (S)-aspartate-beta-semialdehyde [(S)-ASA] and pyruvate to 4-hydroxy-tetrahydrodipicolinate (HTPA).</text>
</comment>
<name>A0ABR6ZG76_9BURK</name>
<keyword evidence="6 12" id="KW-0028">Amino-acid biosynthesis</keyword>
<evidence type="ECO:0000256" key="13">
    <source>
        <dbReference type="PIRNR" id="PIRNR001365"/>
    </source>
</evidence>
<feature type="active site" description="Schiff-base intermediate with substrate" evidence="12">
    <location>
        <position position="184"/>
    </location>
</feature>
<comment type="similarity">
    <text evidence="3 12 13">Belongs to the DapA family.</text>
</comment>
<gene>
    <name evidence="12 14" type="primary">dapA</name>
    <name evidence="14" type="ORF">H8L47_24455</name>
</gene>
<dbReference type="InterPro" id="IPR020625">
    <property type="entry name" value="Schiff_base-form_aldolases_AS"/>
</dbReference>
<evidence type="ECO:0000256" key="9">
    <source>
        <dbReference type="ARBA" id="ARBA00023239"/>
    </source>
</evidence>
<dbReference type="NCBIfam" id="TIGR00674">
    <property type="entry name" value="dapA"/>
    <property type="match status" value="1"/>
</dbReference>
<evidence type="ECO:0000256" key="4">
    <source>
        <dbReference type="ARBA" id="ARBA00012086"/>
    </source>
</evidence>
<keyword evidence="8 12" id="KW-0457">Lysine biosynthesis</keyword>
<reference evidence="14 15" key="1">
    <citation type="submission" date="2020-08" db="EMBL/GenBank/DDBJ databases">
        <title>Novel species isolated from subtropical streams in China.</title>
        <authorList>
            <person name="Lu H."/>
        </authorList>
    </citation>
    <scope>NUCLEOTIDE SEQUENCE [LARGE SCALE GENOMIC DNA]</scope>
    <source>
        <strain evidence="14 15">NL8W</strain>
    </source>
</reference>
<comment type="subcellular location">
    <subcellularLocation>
        <location evidence="12">Cytoplasm</location>
    </subcellularLocation>
</comment>
<sequence>MSSSISSSSNTHIESVHQIRRIDFSGIWVALVTPFCASAEAEVDFPALQALASKLIAEGVAGLVVCGSTGEAAALSAEEQLQVLDAVLAVVPAHQIIMGLSGNHMGQVLHRLAQTGQRGVAGVLVTPPYYIRPSQAGILHYFHEIADASAIPVLLYNIPYRTGVNMELATIQELARHPNIVAIKDCGGNLQATMQLIMDGDIQVLAGEDHQLFTTLCLGGAGGILASAHLRPDLFLRLQAHIRAGQLEQARAIFYHLLPLMQSLFEEPNPAPLKAALASIHSMQDVLRGPMLSASSAMQEKILQAYARLQDLEPIS</sequence>
<evidence type="ECO:0000313" key="14">
    <source>
        <dbReference type="EMBL" id="MBC3910725.1"/>
    </source>
</evidence>
<evidence type="ECO:0000256" key="3">
    <source>
        <dbReference type="ARBA" id="ARBA00007592"/>
    </source>
</evidence>
<keyword evidence="15" id="KW-1185">Reference proteome</keyword>
<feature type="site" description="Part of a proton relay during catalysis" evidence="12">
    <location>
        <position position="130"/>
    </location>
</feature>
<evidence type="ECO:0000256" key="10">
    <source>
        <dbReference type="ARBA" id="ARBA00023270"/>
    </source>
</evidence>
<dbReference type="PRINTS" id="PR00146">
    <property type="entry name" value="DHPICSNTHASE"/>
</dbReference>
<dbReference type="InterPro" id="IPR013785">
    <property type="entry name" value="Aldolase_TIM"/>
</dbReference>
<dbReference type="HAMAP" id="MF_00418">
    <property type="entry name" value="DapA"/>
    <property type="match status" value="1"/>
</dbReference>
<dbReference type="PANTHER" id="PTHR12128:SF66">
    <property type="entry name" value="4-HYDROXY-2-OXOGLUTARATE ALDOLASE, MITOCHONDRIAL"/>
    <property type="match status" value="1"/>
</dbReference>
<dbReference type="InterPro" id="IPR002220">
    <property type="entry name" value="DapA-like"/>
</dbReference>
<evidence type="ECO:0000256" key="8">
    <source>
        <dbReference type="ARBA" id="ARBA00023154"/>
    </source>
</evidence>
<dbReference type="CDD" id="cd00950">
    <property type="entry name" value="DHDPS"/>
    <property type="match status" value="1"/>
</dbReference>
<comment type="subunit">
    <text evidence="12">Homotetramer; dimer of dimers.</text>
</comment>
<feature type="binding site" evidence="12">
    <location>
        <position position="224"/>
    </location>
    <ligand>
        <name>pyruvate</name>
        <dbReference type="ChEBI" id="CHEBI:15361"/>
    </ligand>
</feature>
<comment type="catalytic activity">
    <reaction evidence="11 12">
        <text>L-aspartate 4-semialdehyde + pyruvate = (2S,4S)-4-hydroxy-2,3,4,5-tetrahydrodipicolinate + H2O + H(+)</text>
        <dbReference type="Rhea" id="RHEA:34171"/>
        <dbReference type="ChEBI" id="CHEBI:15361"/>
        <dbReference type="ChEBI" id="CHEBI:15377"/>
        <dbReference type="ChEBI" id="CHEBI:15378"/>
        <dbReference type="ChEBI" id="CHEBI:67139"/>
        <dbReference type="ChEBI" id="CHEBI:537519"/>
        <dbReference type="EC" id="4.3.3.7"/>
    </reaction>
</comment>
<evidence type="ECO:0000313" key="15">
    <source>
        <dbReference type="Proteomes" id="UP000646911"/>
    </source>
</evidence>
<dbReference type="PROSITE" id="PS00666">
    <property type="entry name" value="DHDPS_2"/>
    <property type="match status" value="1"/>
</dbReference>
<dbReference type="PROSITE" id="PS00665">
    <property type="entry name" value="DHDPS_1"/>
    <property type="match status" value="1"/>
</dbReference>
<evidence type="ECO:0000256" key="7">
    <source>
        <dbReference type="ARBA" id="ARBA00022915"/>
    </source>
</evidence>
<feature type="binding site" evidence="12">
    <location>
        <position position="69"/>
    </location>
    <ligand>
        <name>pyruvate</name>
        <dbReference type="ChEBI" id="CHEBI:15361"/>
    </ligand>
</feature>
<accession>A0ABR6ZG76</accession>
<evidence type="ECO:0000256" key="11">
    <source>
        <dbReference type="ARBA" id="ARBA00047836"/>
    </source>
</evidence>
<evidence type="ECO:0000256" key="5">
    <source>
        <dbReference type="ARBA" id="ARBA00022490"/>
    </source>
</evidence>
<dbReference type="SMART" id="SM01130">
    <property type="entry name" value="DHDPS"/>
    <property type="match status" value="1"/>
</dbReference>
<feature type="site" description="Part of a proton relay during catalysis" evidence="12">
    <location>
        <position position="68"/>
    </location>
</feature>
<keyword evidence="7 12" id="KW-0220">Diaminopimelate biosynthesis</keyword>
<evidence type="ECO:0000256" key="6">
    <source>
        <dbReference type="ARBA" id="ARBA00022605"/>
    </source>
</evidence>
<dbReference type="PIRSF" id="PIRSF001365">
    <property type="entry name" value="DHDPS"/>
    <property type="match status" value="1"/>
</dbReference>
<comment type="pathway">
    <text evidence="2 12">Amino-acid biosynthesis; L-lysine biosynthesis via DAP pathway; (S)-tetrahydrodipicolinate from L-aspartate: step 3/4.</text>
</comment>
<dbReference type="InterPro" id="IPR020624">
    <property type="entry name" value="Schiff_base-form_aldolases_CS"/>
</dbReference>
<dbReference type="Proteomes" id="UP000646911">
    <property type="component" value="Unassembled WGS sequence"/>
</dbReference>
<dbReference type="GO" id="GO:0008840">
    <property type="term" value="F:4-hydroxy-tetrahydrodipicolinate synthase activity"/>
    <property type="evidence" value="ECO:0007669"/>
    <property type="project" value="UniProtKB-EC"/>
</dbReference>
<comment type="caution">
    <text evidence="14">The sequence shown here is derived from an EMBL/GenBank/DDBJ whole genome shotgun (WGS) entry which is preliminary data.</text>
</comment>
<evidence type="ECO:0000256" key="2">
    <source>
        <dbReference type="ARBA" id="ARBA00005120"/>
    </source>
</evidence>
<keyword evidence="10 12" id="KW-0704">Schiff base</keyword>
<feature type="active site" description="Proton donor/acceptor" evidence="12">
    <location>
        <position position="156"/>
    </location>
</feature>
<keyword evidence="9 12" id="KW-0456">Lyase</keyword>
<protein>
    <recommendedName>
        <fullName evidence="4 12">4-hydroxy-tetrahydrodipicolinate synthase</fullName>
        <shortName evidence="12">HTPA synthase</shortName>
        <ecNumber evidence="4 12">4.3.3.7</ecNumber>
    </recommendedName>
</protein>
<dbReference type="InterPro" id="IPR005263">
    <property type="entry name" value="DapA"/>
</dbReference>
<evidence type="ECO:0000256" key="12">
    <source>
        <dbReference type="HAMAP-Rule" id="MF_00418"/>
    </source>
</evidence>